<evidence type="ECO:0000256" key="1">
    <source>
        <dbReference type="PROSITE-ProRule" id="PRU00042"/>
    </source>
</evidence>
<dbReference type="EMBL" id="SGPL01000048">
    <property type="protein sequence ID" value="THH19345.1"/>
    <property type="molecule type" value="Genomic_DNA"/>
</dbReference>
<name>A0A4S4M355_9AGAM</name>
<dbReference type="InterPro" id="IPR013087">
    <property type="entry name" value="Znf_C2H2_type"/>
</dbReference>
<feature type="region of interest" description="Disordered" evidence="2">
    <location>
        <begin position="80"/>
        <end position="106"/>
    </location>
</feature>
<dbReference type="Gene3D" id="3.30.160.60">
    <property type="entry name" value="Classic Zinc Finger"/>
    <property type="match status" value="1"/>
</dbReference>
<dbReference type="OrthoDB" id="654211at2759"/>
<evidence type="ECO:0000259" key="3">
    <source>
        <dbReference type="PROSITE" id="PS50157"/>
    </source>
</evidence>
<dbReference type="PROSITE" id="PS00028">
    <property type="entry name" value="ZINC_FINGER_C2H2_1"/>
    <property type="match status" value="2"/>
</dbReference>
<organism evidence="4 5">
    <name type="scientific">Bondarzewia mesenterica</name>
    <dbReference type="NCBI Taxonomy" id="1095465"/>
    <lineage>
        <taxon>Eukaryota</taxon>
        <taxon>Fungi</taxon>
        <taxon>Dikarya</taxon>
        <taxon>Basidiomycota</taxon>
        <taxon>Agaricomycotina</taxon>
        <taxon>Agaricomycetes</taxon>
        <taxon>Russulales</taxon>
        <taxon>Bondarzewiaceae</taxon>
        <taxon>Bondarzewia</taxon>
    </lineage>
</organism>
<dbReference type="AlphaFoldDB" id="A0A4S4M355"/>
<comment type="caution">
    <text evidence="4">The sequence shown here is derived from an EMBL/GenBank/DDBJ whole genome shotgun (WGS) entry which is preliminary data.</text>
</comment>
<protein>
    <recommendedName>
        <fullName evidence="3">C2H2-type domain-containing protein</fullName>
    </recommendedName>
</protein>
<proteinExistence type="predicted"/>
<gene>
    <name evidence="4" type="ORF">EW146_g1816</name>
</gene>
<keyword evidence="1" id="KW-0479">Metal-binding</keyword>
<keyword evidence="5" id="KW-1185">Reference proteome</keyword>
<dbReference type="Pfam" id="PF00096">
    <property type="entry name" value="zf-C2H2"/>
    <property type="match status" value="1"/>
</dbReference>
<keyword evidence="1" id="KW-0863">Zinc-finger</keyword>
<sequence>MYPRQCSDCTIILGSPSDLCRHKNLHDPDAPLGLRIPCPDCVKSLKGKSSLLRHRERIHGYKPYHRPTYEGRWKRTAVDSPYPAPTTTASNKSTTSRNKRSKRRTIPKVECEPALPHIASAIQDYHFEGHPAFSALSSPHASGSSLTSEEIVADFMKWSGPDATSLLAPFTSFGRMADSTNTIQTSNLPQYGSQAAQMPHTDPGFYPYFKCVDDGPQLQGLKMEEGVGFSDAQMFEFLANAGHPSTTSQGHTHDTSLTEPVAALPPQFSSDFDIMWSQDHIDPTSSFFLETVKGDPANVRWERFIPPQGGFFDSHEQFPGLSEQYL</sequence>
<keyword evidence="1" id="KW-0862">Zinc</keyword>
<feature type="domain" description="C2H2-type" evidence="3">
    <location>
        <begin position="36"/>
        <end position="59"/>
    </location>
</feature>
<feature type="compositionally biased region" description="Basic residues" evidence="2">
    <location>
        <begin position="97"/>
        <end position="106"/>
    </location>
</feature>
<evidence type="ECO:0000313" key="4">
    <source>
        <dbReference type="EMBL" id="THH19345.1"/>
    </source>
</evidence>
<dbReference type="SMART" id="SM00355">
    <property type="entry name" value="ZnF_C2H2"/>
    <property type="match status" value="2"/>
</dbReference>
<dbReference type="Proteomes" id="UP000310158">
    <property type="component" value="Unassembled WGS sequence"/>
</dbReference>
<evidence type="ECO:0000313" key="5">
    <source>
        <dbReference type="Proteomes" id="UP000310158"/>
    </source>
</evidence>
<dbReference type="PROSITE" id="PS50157">
    <property type="entry name" value="ZINC_FINGER_C2H2_2"/>
    <property type="match status" value="1"/>
</dbReference>
<accession>A0A4S4M355</accession>
<dbReference type="GO" id="GO:0008270">
    <property type="term" value="F:zinc ion binding"/>
    <property type="evidence" value="ECO:0007669"/>
    <property type="project" value="UniProtKB-KW"/>
</dbReference>
<evidence type="ECO:0000256" key="2">
    <source>
        <dbReference type="SAM" id="MobiDB-lite"/>
    </source>
</evidence>
<reference evidence="4 5" key="1">
    <citation type="submission" date="2019-02" db="EMBL/GenBank/DDBJ databases">
        <title>Genome sequencing of the rare red list fungi Bondarzewia mesenterica.</title>
        <authorList>
            <person name="Buettner E."/>
            <person name="Kellner H."/>
        </authorList>
    </citation>
    <scope>NUCLEOTIDE SEQUENCE [LARGE SCALE GENOMIC DNA]</scope>
    <source>
        <strain evidence="4 5">DSM 108281</strain>
    </source>
</reference>